<dbReference type="PANTHER" id="PTHR42693:SF53">
    <property type="entry name" value="ENDO-4-O-SULFATASE"/>
    <property type="match status" value="1"/>
</dbReference>
<dbReference type="Proteomes" id="UP000546464">
    <property type="component" value="Unassembled WGS sequence"/>
</dbReference>
<reference evidence="6 7" key="1">
    <citation type="submission" date="2020-07" db="EMBL/GenBank/DDBJ databases">
        <authorList>
            <person name="Feng X."/>
        </authorList>
    </citation>
    <scope>NUCLEOTIDE SEQUENCE [LARGE SCALE GENOMIC DNA]</scope>
    <source>
        <strain evidence="6 7">JCM31066</strain>
    </source>
</reference>
<evidence type="ECO:0000313" key="7">
    <source>
        <dbReference type="Proteomes" id="UP000546464"/>
    </source>
</evidence>
<keyword evidence="2" id="KW-0479">Metal-binding</keyword>
<evidence type="ECO:0000256" key="3">
    <source>
        <dbReference type="ARBA" id="ARBA00022801"/>
    </source>
</evidence>
<evidence type="ECO:0000259" key="5">
    <source>
        <dbReference type="Pfam" id="PF00884"/>
    </source>
</evidence>
<dbReference type="InterPro" id="IPR017850">
    <property type="entry name" value="Alkaline_phosphatase_core_sf"/>
</dbReference>
<comment type="similarity">
    <text evidence="1">Belongs to the sulfatase family.</text>
</comment>
<evidence type="ECO:0000313" key="6">
    <source>
        <dbReference type="EMBL" id="MBC2595227.1"/>
    </source>
</evidence>
<dbReference type="Gene3D" id="3.40.720.10">
    <property type="entry name" value="Alkaline Phosphatase, subunit A"/>
    <property type="match status" value="1"/>
</dbReference>
<comment type="caution">
    <text evidence="6">The sequence shown here is derived from an EMBL/GenBank/DDBJ whole genome shotgun (WGS) entry which is preliminary data.</text>
</comment>
<dbReference type="PANTHER" id="PTHR42693">
    <property type="entry name" value="ARYLSULFATASE FAMILY MEMBER"/>
    <property type="match status" value="1"/>
</dbReference>
<keyword evidence="6" id="KW-0808">Transferase</keyword>
<dbReference type="InterPro" id="IPR050738">
    <property type="entry name" value="Sulfatase"/>
</dbReference>
<keyword evidence="3 6" id="KW-0378">Hydrolase</keyword>
<organism evidence="6 7">
    <name type="scientific">Ruficoccus amylovorans</name>
    <dbReference type="NCBI Taxonomy" id="1804625"/>
    <lineage>
        <taxon>Bacteria</taxon>
        <taxon>Pseudomonadati</taxon>
        <taxon>Verrucomicrobiota</taxon>
        <taxon>Opitutia</taxon>
        <taxon>Puniceicoccales</taxon>
        <taxon>Cerasicoccaceae</taxon>
        <taxon>Ruficoccus</taxon>
    </lineage>
</organism>
<dbReference type="InterPro" id="IPR024607">
    <property type="entry name" value="Sulfatase_CS"/>
</dbReference>
<dbReference type="GO" id="GO:0004065">
    <property type="term" value="F:arylsulfatase activity"/>
    <property type="evidence" value="ECO:0007669"/>
    <property type="project" value="TreeGrafter"/>
</dbReference>
<dbReference type="PROSITE" id="PS00149">
    <property type="entry name" value="SULFATASE_2"/>
    <property type="match status" value="1"/>
</dbReference>
<evidence type="ECO:0000256" key="2">
    <source>
        <dbReference type="ARBA" id="ARBA00022723"/>
    </source>
</evidence>
<sequence length="462" mass="51131">MLGKTIFYAAAMSVGVIGQAADQVPGGHPNIIVIVADDLGHGDLSLTGSEEIKTPNIDSLAANGSFFTDAYISAPVCLPSRMGLMTGTYQERFGVQTLAGPGGTRDYGIPADRPTLAQELKADGYTTGAVGKWHLGEREEYLPNQKGFDDFYGFIGGSLPYFPDKPGMIWHNERNVEKTQYMTDDFGERAAAFIEENRGDPFFLYLAFSAVHLPLEATEKYIEPYNHIKDRSRRTYAAMTTAMDINIGLVLDALRKNGLYENTLVFFVSDNGGFPRFWASNAPFQGGKYVLYEGGIRTPFLVQWPAGGVPAARRFSEPVSALDIFPTALAAAGAEYSGPHALDGVNLLPLLRGQTDKAPHERLYWRYGPYMCAMREGDFKILKNGTGDNKTPQWALYDIVNDPGETMDLSTRMPDKFSAMKNAFTVWDEALPEPDFIDQRLVEGIAWWEVKKKGHEPVQEQD</sequence>
<dbReference type="Gene3D" id="3.30.1120.10">
    <property type="match status" value="1"/>
</dbReference>
<evidence type="ECO:0000256" key="1">
    <source>
        <dbReference type="ARBA" id="ARBA00008779"/>
    </source>
</evidence>
<keyword evidence="7" id="KW-1185">Reference proteome</keyword>
<feature type="domain" description="Sulfatase N-terminal" evidence="5">
    <location>
        <begin position="29"/>
        <end position="334"/>
    </location>
</feature>
<dbReference type="SUPFAM" id="SSF53649">
    <property type="entry name" value="Alkaline phosphatase-like"/>
    <property type="match status" value="1"/>
</dbReference>
<keyword evidence="4" id="KW-0106">Calcium</keyword>
<dbReference type="GO" id="GO:0046872">
    <property type="term" value="F:metal ion binding"/>
    <property type="evidence" value="ECO:0007669"/>
    <property type="project" value="UniProtKB-KW"/>
</dbReference>
<name>A0A842HI76_9BACT</name>
<dbReference type="GO" id="GO:0016740">
    <property type="term" value="F:transferase activity"/>
    <property type="evidence" value="ECO:0007669"/>
    <property type="project" value="UniProtKB-KW"/>
</dbReference>
<dbReference type="AlphaFoldDB" id="A0A842HI76"/>
<dbReference type="RefSeq" id="WP_185676184.1">
    <property type="nucleotide sequence ID" value="NZ_JACHVB010000035.1"/>
</dbReference>
<accession>A0A842HI76</accession>
<gene>
    <name evidence="6" type="ORF">H5P28_13245</name>
</gene>
<dbReference type="Pfam" id="PF00884">
    <property type="entry name" value="Sulfatase"/>
    <property type="match status" value="1"/>
</dbReference>
<proteinExistence type="inferred from homology"/>
<dbReference type="EMBL" id="JACHVB010000035">
    <property type="protein sequence ID" value="MBC2595227.1"/>
    <property type="molecule type" value="Genomic_DNA"/>
</dbReference>
<dbReference type="InterPro" id="IPR000917">
    <property type="entry name" value="Sulfatase_N"/>
</dbReference>
<evidence type="ECO:0000256" key="4">
    <source>
        <dbReference type="ARBA" id="ARBA00022837"/>
    </source>
</evidence>
<protein>
    <submittedName>
        <fullName evidence="6">Sulfatase-like hydrolase/transferase</fullName>
    </submittedName>
</protein>